<feature type="transmembrane region" description="Helical" evidence="10">
    <location>
        <begin position="21"/>
        <end position="39"/>
    </location>
</feature>
<dbReference type="PRINTS" id="PR00813">
    <property type="entry name" value="BCTERIALGSPG"/>
</dbReference>
<organism evidence="11 12">
    <name type="scientific">Marinilactibacillus piezotolerans</name>
    <dbReference type="NCBI Taxonomy" id="258723"/>
    <lineage>
        <taxon>Bacteria</taxon>
        <taxon>Bacillati</taxon>
        <taxon>Bacillota</taxon>
        <taxon>Bacilli</taxon>
        <taxon>Lactobacillales</taxon>
        <taxon>Carnobacteriaceae</taxon>
        <taxon>Marinilactibacillus</taxon>
    </lineage>
</organism>
<keyword evidence="12" id="KW-1185">Reference proteome</keyword>
<evidence type="ECO:0000256" key="3">
    <source>
        <dbReference type="ARBA" id="ARBA00022475"/>
    </source>
</evidence>
<accession>A0A1I3WNG0</accession>
<dbReference type="GO" id="GO:0015628">
    <property type="term" value="P:protein secretion by the type II secretion system"/>
    <property type="evidence" value="ECO:0007669"/>
    <property type="project" value="InterPro"/>
</dbReference>
<evidence type="ECO:0000256" key="5">
    <source>
        <dbReference type="ARBA" id="ARBA00022692"/>
    </source>
</evidence>
<evidence type="ECO:0000256" key="4">
    <source>
        <dbReference type="ARBA" id="ARBA00022481"/>
    </source>
</evidence>
<dbReference type="AlphaFoldDB" id="A0A1I3WNG0"/>
<keyword evidence="5 10" id="KW-0812">Transmembrane</keyword>
<dbReference type="GO" id="GO:0015627">
    <property type="term" value="C:type II protein secretion system complex"/>
    <property type="evidence" value="ECO:0007669"/>
    <property type="project" value="InterPro"/>
</dbReference>
<dbReference type="InterPro" id="IPR016940">
    <property type="entry name" value="ComGC"/>
</dbReference>
<evidence type="ECO:0000256" key="7">
    <source>
        <dbReference type="ARBA" id="ARBA00023136"/>
    </source>
</evidence>
<dbReference type="EMBL" id="FOSJ01000009">
    <property type="protein sequence ID" value="SFK08683.1"/>
    <property type="molecule type" value="Genomic_DNA"/>
</dbReference>
<protein>
    <submittedName>
        <fullName evidence="11">Competence protein ComGC</fullName>
    </submittedName>
</protein>
<dbReference type="Proteomes" id="UP000199589">
    <property type="component" value="Unassembled WGS sequence"/>
</dbReference>
<dbReference type="SUPFAM" id="SSF54523">
    <property type="entry name" value="Pili subunits"/>
    <property type="match status" value="1"/>
</dbReference>
<dbReference type="InterPro" id="IPR012902">
    <property type="entry name" value="N_methyl_site"/>
</dbReference>
<evidence type="ECO:0000256" key="6">
    <source>
        <dbReference type="ARBA" id="ARBA00022989"/>
    </source>
</evidence>
<dbReference type="NCBIfam" id="NF040999">
    <property type="entry name" value="pilin_ComGC"/>
    <property type="match status" value="1"/>
</dbReference>
<evidence type="ECO:0000256" key="10">
    <source>
        <dbReference type="SAM" id="Phobius"/>
    </source>
</evidence>
<proteinExistence type="inferred from homology"/>
<evidence type="ECO:0000256" key="8">
    <source>
        <dbReference type="ARBA" id="ARBA00023287"/>
    </source>
</evidence>
<comment type="subcellular location">
    <subcellularLocation>
        <location evidence="1">Cell membrane</location>
        <topology evidence="1">Single-pass membrane protein</topology>
    </subcellularLocation>
    <subcellularLocation>
        <location evidence="2">Cell surface</location>
    </subcellularLocation>
</comment>
<dbReference type="GO" id="GO:0005886">
    <property type="term" value="C:plasma membrane"/>
    <property type="evidence" value="ECO:0007669"/>
    <property type="project" value="UniProtKB-SubCell"/>
</dbReference>
<evidence type="ECO:0000256" key="1">
    <source>
        <dbReference type="ARBA" id="ARBA00004162"/>
    </source>
</evidence>
<dbReference type="InterPro" id="IPR045584">
    <property type="entry name" value="Pilin-like"/>
</dbReference>
<dbReference type="GO" id="GO:0009986">
    <property type="term" value="C:cell surface"/>
    <property type="evidence" value="ECO:0007669"/>
    <property type="project" value="UniProtKB-SubCell"/>
</dbReference>
<dbReference type="Gene3D" id="3.30.700.10">
    <property type="entry name" value="Glycoprotein, Type 4 Pilin"/>
    <property type="match status" value="1"/>
</dbReference>
<dbReference type="NCBIfam" id="TIGR02532">
    <property type="entry name" value="IV_pilin_GFxxxE"/>
    <property type="match status" value="1"/>
</dbReference>
<dbReference type="PIRSF" id="PIRSF029928">
    <property type="entry name" value="Late_competence_ComGC"/>
    <property type="match status" value="1"/>
</dbReference>
<dbReference type="OrthoDB" id="1798043at2"/>
<evidence type="ECO:0000313" key="11">
    <source>
        <dbReference type="EMBL" id="SFK08683.1"/>
    </source>
</evidence>
<keyword evidence="4" id="KW-0488">Methylation</keyword>
<keyword evidence="3" id="KW-1003">Cell membrane</keyword>
<comment type="similarity">
    <text evidence="9">Belongs to the ComGC family.</text>
</comment>
<evidence type="ECO:0000313" key="12">
    <source>
        <dbReference type="Proteomes" id="UP000199589"/>
    </source>
</evidence>
<keyword evidence="8" id="KW-0178">Competence</keyword>
<dbReference type="GO" id="GO:0030420">
    <property type="term" value="P:establishment of competence for transformation"/>
    <property type="evidence" value="ECO:0007669"/>
    <property type="project" value="UniProtKB-KW"/>
</dbReference>
<keyword evidence="7 10" id="KW-0472">Membrane</keyword>
<keyword evidence="6 10" id="KW-1133">Transmembrane helix</keyword>
<dbReference type="RefSeq" id="WP_091896343.1">
    <property type="nucleotide sequence ID" value="NZ_FOSJ01000009.1"/>
</dbReference>
<dbReference type="InterPro" id="IPR000983">
    <property type="entry name" value="Bac_GSPG_pilin"/>
</dbReference>
<evidence type="ECO:0000256" key="9">
    <source>
        <dbReference type="ARBA" id="ARBA00043982"/>
    </source>
</evidence>
<evidence type="ECO:0000256" key="2">
    <source>
        <dbReference type="ARBA" id="ARBA00004241"/>
    </source>
</evidence>
<sequence length="114" mass="12676">MIKQLKNKVQNTLKEESAFTLIEMTLVLFIISVLLLLIIPNIGSYQGTAQDTGNSALETVVQTQMDLYEMEKHAAPNTLEDLHGDGFLSESQYSEVKKLFTIDSNGNLVKLNGE</sequence>
<name>A0A1I3WNG0_9LACT</name>
<reference evidence="12" key="1">
    <citation type="submission" date="2016-10" db="EMBL/GenBank/DDBJ databases">
        <authorList>
            <person name="Varghese N."/>
            <person name="Submissions S."/>
        </authorList>
    </citation>
    <scope>NUCLEOTIDE SEQUENCE [LARGE SCALE GENOMIC DNA]</scope>
    <source>
        <strain evidence="12">DSM 16108</strain>
    </source>
</reference>
<gene>
    <name evidence="11" type="ORF">SAMN04488569_100912</name>
</gene>